<comment type="caution">
    <text evidence="1">The sequence shown here is derived from an EMBL/GenBank/DDBJ whole genome shotgun (WGS) entry which is preliminary data.</text>
</comment>
<reference evidence="1 2" key="1">
    <citation type="submission" date="2021-05" db="EMBL/GenBank/DDBJ databases">
        <title>Genome Assembly of Synthetic Allotetraploid Brassica napus Reveals Homoeologous Exchanges between Subgenomes.</title>
        <authorList>
            <person name="Davis J.T."/>
        </authorList>
    </citation>
    <scope>NUCLEOTIDE SEQUENCE [LARGE SCALE GENOMIC DNA]</scope>
    <source>
        <strain evidence="2">cv. Da-Ae</strain>
        <tissue evidence="1">Seedling</tissue>
    </source>
</reference>
<dbReference type="Proteomes" id="UP000824890">
    <property type="component" value="Unassembled WGS sequence"/>
</dbReference>
<accession>A0ABQ8APP3</accession>
<name>A0ABQ8APP3_BRANA</name>
<keyword evidence="2" id="KW-1185">Reference proteome</keyword>
<evidence type="ECO:0000313" key="2">
    <source>
        <dbReference type="Proteomes" id="UP000824890"/>
    </source>
</evidence>
<evidence type="ECO:0000313" key="1">
    <source>
        <dbReference type="EMBL" id="KAH0894496.1"/>
    </source>
</evidence>
<protein>
    <submittedName>
        <fullName evidence="1">Uncharacterized protein</fullName>
    </submittedName>
</protein>
<dbReference type="EMBL" id="JAGKQM010000013">
    <property type="protein sequence ID" value="KAH0894496.1"/>
    <property type="molecule type" value="Genomic_DNA"/>
</dbReference>
<gene>
    <name evidence="1" type="ORF">HID58_056925</name>
</gene>
<organism evidence="1 2">
    <name type="scientific">Brassica napus</name>
    <name type="common">Rape</name>
    <dbReference type="NCBI Taxonomy" id="3708"/>
    <lineage>
        <taxon>Eukaryota</taxon>
        <taxon>Viridiplantae</taxon>
        <taxon>Streptophyta</taxon>
        <taxon>Embryophyta</taxon>
        <taxon>Tracheophyta</taxon>
        <taxon>Spermatophyta</taxon>
        <taxon>Magnoliopsida</taxon>
        <taxon>eudicotyledons</taxon>
        <taxon>Gunneridae</taxon>
        <taxon>Pentapetalae</taxon>
        <taxon>rosids</taxon>
        <taxon>malvids</taxon>
        <taxon>Brassicales</taxon>
        <taxon>Brassicaceae</taxon>
        <taxon>Brassiceae</taxon>
        <taxon>Brassica</taxon>
    </lineage>
</organism>
<sequence length="61" mass="6569">MTWGFCLYCSASAGTKRKGGPGGLNKVCRVSPELQVVVGEPALPRTEVMRLPPFTVMPMCI</sequence>
<proteinExistence type="predicted"/>